<feature type="region of interest" description="Disordered" evidence="1">
    <location>
        <begin position="525"/>
        <end position="798"/>
    </location>
</feature>
<dbReference type="InterPro" id="IPR013087">
    <property type="entry name" value="Znf_C2H2_type"/>
</dbReference>
<protein>
    <recommendedName>
        <fullName evidence="2">C2H2-type domain-containing protein</fullName>
    </recommendedName>
</protein>
<proteinExistence type="predicted"/>
<feature type="compositionally biased region" description="Basic and acidic residues" evidence="1">
    <location>
        <begin position="707"/>
        <end position="725"/>
    </location>
</feature>
<organism evidence="3 4">
    <name type="scientific">Cirrhinus molitorella</name>
    <name type="common">mud carp</name>
    <dbReference type="NCBI Taxonomy" id="172907"/>
    <lineage>
        <taxon>Eukaryota</taxon>
        <taxon>Metazoa</taxon>
        <taxon>Chordata</taxon>
        <taxon>Craniata</taxon>
        <taxon>Vertebrata</taxon>
        <taxon>Euteleostomi</taxon>
        <taxon>Actinopterygii</taxon>
        <taxon>Neopterygii</taxon>
        <taxon>Teleostei</taxon>
        <taxon>Ostariophysi</taxon>
        <taxon>Cypriniformes</taxon>
        <taxon>Cyprinidae</taxon>
        <taxon>Labeoninae</taxon>
        <taxon>Labeonini</taxon>
        <taxon>Cirrhinus</taxon>
    </lineage>
</organism>
<feature type="region of interest" description="Disordered" evidence="1">
    <location>
        <begin position="352"/>
        <end position="438"/>
    </location>
</feature>
<feature type="compositionally biased region" description="Basic and acidic residues" evidence="1">
    <location>
        <begin position="352"/>
        <end position="372"/>
    </location>
</feature>
<dbReference type="EMBL" id="JAYMGO010000019">
    <property type="protein sequence ID" value="KAL1256046.1"/>
    <property type="molecule type" value="Genomic_DNA"/>
</dbReference>
<comment type="caution">
    <text evidence="3">The sequence shown here is derived from an EMBL/GenBank/DDBJ whole genome shotgun (WGS) entry which is preliminary data.</text>
</comment>
<evidence type="ECO:0000313" key="3">
    <source>
        <dbReference type="EMBL" id="KAL1256046.1"/>
    </source>
</evidence>
<feature type="domain" description="C2H2-type" evidence="2">
    <location>
        <begin position="46"/>
        <end position="68"/>
    </location>
</feature>
<feature type="compositionally biased region" description="Basic and acidic residues" evidence="1">
    <location>
        <begin position="539"/>
        <end position="581"/>
    </location>
</feature>
<feature type="compositionally biased region" description="Basic and acidic residues" evidence="1">
    <location>
        <begin position="589"/>
        <end position="598"/>
    </location>
</feature>
<feature type="compositionally biased region" description="Basic and acidic residues" evidence="1">
    <location>
        <begin position="278"/>
        <end position="310"/>
    </location>
</feature>
<feature type="compositionally biased region" description="Low complexity" evidence="1">
    <location>
        <begin position="783"/>
        <end position="796"/>
    </location>
</feature>
<gene>
    <name evidence="3" type="ORF">QQF64_014107</name>
</gene>
<feature type="compositionally biased region" description="Polar residues" evidence="1">
    <location>
        <begin position="528"/>
        <end position="538"/>
    </location>
</feature>
<keyword evidence="4" id="KW-1185">Reference proteome</keyword>
<name>A0ABR3LVK4_9TELE</name>
<feature type="compositionally biased region" description="Basic and acidic residues" evidence="1">
    <location>
        <begin position="605"/>
        <end position="625"/>
    </location>
</feature>
<dbReference type="Proteomes" id="UP001558613">
    <property type="component" value="Unassembled WGS sequence"/>
</dbReference>
<sequence length="811" mass="94827">MKPTLIESHRHLHRCLYVSRKYLNFGKMADLLTVYDDDQANSFIDCTICDKRIRGETHYKIHVTTLQHLKKEDTLASQGEIPRPPPLPEWTDIREYLEFLDLDEPIIGLNSLIQIPDHVTDDGKTVLKYKCRMCVVEMDLYSMVAHIVGRKHRQKYLELKRPDLVTWQDNNQKQPGLVARAKAAVVEKHEGWGKPVALKRPQEKFRNVFQAGSDLQASVHEQPYYGQDTLRNPTFPERVQKQTYLDEDQQGKPLYASDNYDQYSRPNPSQTRQQFYPEETRQQKPYKDAEIRGRLPRGDDYPEREMHTRPYADQGGPRLQEDYEAGLPGGQFSGGKINRFNDKDLRIPPRASDYQKEQMEGRRYQGYEERKPPMNPMSMPKRSFNEEKRGTVREMHSRTWDKANKVQGYPPMLDPRDPRAYSQEDGPAKKKKKSRFSDATAEEIALTHMRHSNKSPTKLKPREGPFRANPPPLNNQFLDSVNTSHLNPKHENVLDILNDIKIENMDEARFLKEKLCTVLKEFQENKSRSTGGHTSQSVGDHRVVKQTDQRRDAYKDPRDDPDGMHSEKRGFQQPRRYEEVPRSFQESRQYGDDPRMFREPQQIGDDPRGPRETRRYEDDYKESNRFDGYPSGPQEARPFASDPRGFQKTMLQEAPRDLPERRRYNEDPRQKEQHFEEYSRASRVEAPRSTQETRYHEGDYRGFGNLDPERNWEHQKGRSLERFENRGPANVERGFQESFGKPPVHFQLTSLQEEARMYAGRAQQRSHQNDQQPGDEPYDPFHPSSSPPQEASSSTSLDKIASTLLELVARR</sequence>
<evidence type="ECO:0000256" key="1">
    <source>
        <dbReference type="SAM" id="MobiDB-lite"/>
    </source>
</evidence>
<reference evidence="3 4" key="1">
    <citation type="submission" date="2023-09" db="EMBL/GenBank/DDBJ databases">
        <authorList>
            <person name="Wang M."/>
        </authorList>
    </citation>
    <scope>NUCLEOTIDE SEQUENCE [LARGE SCALE GENOMIC DNA]</scope>
    <source>
        <strain evidence="3">GT-2023</strain>
        <tissue evidence="3">Liver</tissue>
    </source>
</reference>
<feature type="compositionally biased region" description="Polar residues" evidence="1">
    <location>
        <begin position="259"/>
        <end position="274"/>
    </location>
</feature>
<evidence type="ECO:0000313" key="4">
    <source>
        <dbReference type="Proteomes" id="UP001558613"/>
    </source>
</evidence>
<feature type="region of interest" description="Disordered" evidence="1">
    <location>
        <begin position="243"/>
        <end position="319"/>
    </location>
</feature>
<evidence type="ECO:0000259" key="2">
    <source>
        <dbReference type="PROSITE" id="PS00028"/>
    </source>
</evidence>
<feature type="compositionally biased region" description="Basic and acidic residues" evidence="1">
    <location>
        <begin position="654"/>
        <end position="700"/>
    </location>
</feature>
<accession>A0ABR3LVK4</accession>
<feature type="region of interest" description="Disordered" evidence="1">
    <location>
        <begin position="450"/>
        <end position="471"/>
    </location>
</feature>
<dbReference type="PROSITE" id="PS00028">
    <property type="entry name" value="ZINC_FINGER_C2H2_1"/>
    <property type="match status" value="1"/>
</dbReference>
<feature type="compositionally biased region" description="Basic residues" evidence="1">
    <location>
        <begin position="450"/>
        <end position="459"/>
    </location>
</feature>
<feature type="compositionally biased region" description="Polar residues" evidence="1">
    <location>
        <begin position="763"/>
        <end position="772"/>
    </location>
</feature>
<feature type="compositionally biased region" description="Basic and acidic residues" evidence="1">
    <location>
        <begin position="383"/>
        <end position="404"/>
    </location>
</feature>